<dbReference type="OrthoDB" id="2802356at2759"/>
<name>A0A4Q9MWC9_9APHY</name>
<dbReference type="EMBL" id="ML143398">
    <property type="protein sequence ID" value="TBU31727.1"/>
    <property type="molecule type" value="Genomic_DNA"/>
</dbReference>
<proteinExistence type="predicted"/>
<gene>
    <name evidence="2" type="ORF">BD311DRAFT_752350</name>
</gene>
<evidence type="ECO:0000313" key="2">
    <source>
        <dbReference type="EMBL" id="TBU31727.1"/>
    </source>
</evidence>
<feature type="compositionally biased region" description="Gly residues" evidence="1">
    <location>
        <begin position="415"/>
        <end position="432"/>
    </location>
</feature>
<organism evidence="2">
    <name type="scientific">Dichomitus squalens</name>
    <dbReference type="NCBI Taxonomy" id="114155"/>
    <lineage>
        <taxon>Eukaryota</taxon>
        <taxon>Fungi</taxon>
        <taxon>Dikarya</taxon>
        <taxon>Basidiomycota</taxon>
        <taxon>Agaricomycotina</taxon>
        <taxon>Agaricomycetes</taxon>
        <taxon>Polyporales</taxon>
        <taxon>Polyporaceae</taxon>
        <taxon>Dichomitus</taxon>
    </lineage>
</organism>
<evidence type="ECO:0000256" key="1">
    <source>
        <dbReference type="SAM" id="MobiDB-lite"/>
    </source>
</evidence>
<dbReference type="Proteomes" id="UP000292957">
    <property type="component" value="Unassembled WGS sequence"/>
</dbReference>
<feature type="compositionally biased region" description="Basic residues" evidence="1">
    <location>
        <begin position="353"/>
        <end position="364"/>
    </location>
</feature>
<dbReference type="AlphaFoldDB" id="A0A4Q9MWC9"/>
<accession>A0A4Q9MWC9</accession>
<feature type="compositionally biased region" description="Basic and acidic residues" evidence="1">
    <location>
        <begin position="374"/>
        <end position="402"/>
    </location>
</feature>
<reference evidence="2" key="1">
    <citation type="submission" date="2019-01" db="EMBL/GenBank/DDBJ databases">
        <title>Draft genome sequences of three monokaryotic isolates of the white-rot basidiomycete fungus Dichomitus squalens.</title>
        <authorList>
            <consortium name="DOE Joint Genome Institute"/>
            <person name="Lopez S.C."/>
            <person name="Andreopoulos B."/>
            <person name="Pangilinan J."/>
            <person name="Lipzen A."/>
            <person name="Riley R."/>
            <person name="Ahrendt S."/>
            <person name="Ng V."/>
            <person name="Barry K."/>
            <person name="Daum C."/>
            <person name="Grigoriev I.V."/>
            <person name="Hilden K.S."/>
            <person name="Makela M.R."/>
            <person name="de Vries R.P."/>
        </authorList>
    </citation>
    <scope>NUCLEOTIDE SEQUENCE [LARGE SCALE GENOMIC DNA]</scope>
    <source>
        <strain evidence="2">OM18370.1</strain>
    </source>
</reference>
<protein>
    <submittedName>
        <fullName evidence="2">Uncharacterized protein</fullName>
    </submittedName>
</protein>
<sequence length="432" mass="46635">MAYNYYQNQAPGWGTAQFQFGAPPVPAFHPQPTWRGYDFYNAHASNPDPGLFDSIMGRLREVVGLGIGHTEARHWHKKIYSGMVPLTQLLPADIGAAAAYEAYRTWKYNSFLHEPLSADRETQREGLIGMAIAETQRLWQYSGRGLDTYGLRNACEAAASAGNALADRLFNSYGGGIGRSPSFSSSGDPYGYDDPYHRHGGRSRRNSFSNPAVVRVGGSPMLSSAVPSYAGSVPGALPMPISGQAMGPGSPYGAGMPGSYGAYGTPYAASSQPGLPGSYGYGSGSLSGRVSPSPYGTPQPMAGGYTYNGMPVGGYAGSASPYGGAAQQGGYVLPNGQTAPPGSTIIINHRPRRHSSVGRHHHHRSGSDYDDEWDRGRERERERADRERHERDRQRWEQEELARQQYGQDEYGRYGRVGSGMGSGGYGYGGRY</sequence>
<feature type="region of interest" description="Disordered" evidence="1">
    <location>
        <begin position="353"/>
        <end position="432"/>
    </location>
</feature>
<feature type="region of interest" description="Disordered" evidence="1">
    <location>
        <begin position="184"/>
        <end position="212"/>
    </location>
</feature>